<proteinExistence type="predicted"/>
<accession>A0A8X6LDM9</accession>
<dbReference type="OrthoDB" id="6432521at2759"/>
<comment type="caution">
    <text evidence="1">The sequence shown here is derived from an EMBL/GenBank/DDBJ whole genome shotgun (WGS) entry which is preliminary data.</text>
</comment>
<organism evidence="1 2">
    <name type="scientific">Trichonephila clavata</name>
    <name type="common">Joro spider</name>
    <name type="synonym">Nephila clavata</name>
    <dbReference type="NCBI Taxonomy" id="2740835"/>
    <lineage>
        <taxon>Eukaryota</taxon>
        <taxon>Metazoa</taxon>
        <taxon>Ecdysozoa</taxon>
        <taxon>Arthropoda</taxon>
        <taxon>Chelicerata</taxon>
        <taxon>Arachnida</taxon>
        <taxon>Araneae</taxon>
        <taxon>Araneomorphae</taxon>
        <taxon>Entelegynae</taxon>
        <taxon>Araneoidea</taxon>
        <taxon>Nephilidae</taxon>
        <taxon>Trichonephila</taxon>
    </lineage>
</organism>
<protein>
    <submittedName>
        <fullName evidence="1">Uncharacterized protein</fullName>
    </submittedName>
</protein>
<dbReference type="AlphaFoldDB" id="A0A8X6LDM9"/>
<dbReference type="EMBL" id="BMAO01035596">
    <property type="protein sequence ID" value="GFR04582.1"/>
    <property type="molecule type" value="Genomic_DNA"/>
</dbReference>
<sequence length="127" mass="14741">MIKRFEETGKLSQSGRGRKRVTPVLFDDVKTAVDAQSGIRVASLGAVAHAKFLDRQAILKSSSETPIMHYPYKMRHTQELLDKDKTRRLSFEISFLNKMTVDLSWPWNILWSDETRFYLNGKANMQY</sequence>
<evidence type="ECO:0000313" key="1">
    <source>
        <dbReference type="EMBL" id="GFR04582.1"/>
    </source>
</evidence>
<evidence type="ECO:0000313" key="2">
    <source>
        <dbReference type="Proteomes" id="UP000887116"/>
    </source>
</evidence>
<keyword evidence="2" id="KW-1185">Reference proteome</keyword>
<name>A0A8X6LDM9_TRICU</name>
<gene>
    <name evidence="1" type="primary">AVEN_224190_1</name>
    <name evidence="1" type="ORF">TNCT_353201</name>
</gene>
<reference evidence="1" key="1">
    <citation type="submission" date="2020-07" db="EMBL/GenBank/DDBJ databases">
        <title>Multicomponent nature underlies the extraordinary mechanical properties of spider dragline silk.</title>
        <authorList>
            <person name="Kono N."/>
            <person name="Nakamura H."/>
            <person name="Mori M."/>
            <person name="Yoshida Y."/>
            <person name="Ohtoshi R."/>
            <person name="Malay A.D."/>
            <person name="Moran D.A.P."/>
            <person name="Tomita M."/>
            <person name="Numata K."/>
            <person name="Arakawa K."/>
        </authorList>
    </citation>
    <scope>NUCLEOTIDE SEQUENCE</scope>
</reference>
<dbReference type="Proteomes" id="UP000887116">
    <property type="component" value="Unassembled WGS sequence"/>
</dbReference>